<dbReference type="RefSeq" id="WP_091977208.1">
    <property type="nucleotide sequence ID" value="NZ_LT629693.1"/>
</dbReference>
<evidence type="ECO:0000313" key="1">
    <source>
        <dbReference type="EMBL" id="SDK42437.1"/>
    </source>
</evidence>
<gene>
    <name evidence="1" type="ORF">SAMN05444163_8077</name>
</gene>
<name>A0ABY0QH89_9BRAD</name>
<reference evidence="1 2" key="1">
    <citation type="submission" date="2016-10" db="EMBL/GenBank/DDBJ databases">
        <authorList>
            <person name="Varghese N."/>
            <person name="Submissions S."/>
        </authorList>
    </citation>
    <scope>NUCLEOTIDE SEQUENCE [LARGE SCALE GENOMIC DNA]</scope>
    <source>
        <strain evidence="1 2">GAS524</strain>
    </source>
</reference>
<protein>
    <submittedName>
        <fullName evidence="1">Uncharacterized protein</fullName>
    </submittedName>
</protein>
<proteinExistence type="predicted"/>
<keyword evidence="2" id="KW-1185">Reference proteome</keyword>
<sequence>MSKQKPPPTSIAVPGMTWSFTLPDRLKIAIADAVTVFSHIDCMLIESVWALEQPDLKRKKQIAKEHAHENIKFIRSIVEDHMKLDVSAMWDALAELRQERNLIAHGTWSVRFGGDMPGETATPPEGIPMVLWHSKMLESDDFVTAESFDYWRFEKFMKRGRHLLNTFQQFKTMCEKAVEEQKRSGST</sequence>
<dbReference type="EMBL" id="LT629693">
    <property type="protein sequence ID" value="SDK42437.1"/>
    <property type="molecule type" value="Genomic_DNA"/>
</dbReference>
<accession>A0ABY0QH89</accession>
<organism evidence="1 2">
    <name type="scientific">Bradyrhizobium ottawaense</name>
    <dbReference type="NCBI Taxonomy" id="931866"/>
    <lineage>
        <taxon>Bacteria</taxon>
        <taxon>Pseudomonadati</taxon>
        <taxon>Pseudomonadota</taxon>
        <taxon>Alphaproteobacteria</taxon>
        <taxon>Hyphomicrobiales</taxon>
        <taxon>Nitrobacteraceae</taxon>
        <taxon>Bradyrhizobium</taxon>
    </lineage>
</organism>
<evidence type="ECO:0000313" key="2">
    <source>
        <dbReference type="Proteomes" id="UP000198803"/>
    </source>
</evidence>
<dbReference type="Proteomes" id="UP000198803">
    <property type="component" value="Chromosome I"/>
</dbReference>